<keyword evidence="2" id="KW-0732">Signal</keyword>
<feature type="compositionally biased region" description="Low complexity" evidence="1">
    <location>
        <begin position="173"/>
        <end position="184"/>
    </location>
</feature>
<evidence type="ECO:0000313" key="3">
    <source>
        <dbReference type="EMBL" id="QYM78288.1"/>
    </source>
</evidence>
<protein>
    <submittedName>
        <fullName evidence="3">Uncharacterized protein</fullName>
    </submittedName>
</protein>
<feature type="region of interest" description="Disordered" evidence="1">
    <location>
        <begin position="140"/>
        <end position="184"/>
    </location>
</feature>
<evidence type="ECO:0000256" key="2">
    <source>
        <dbReference type="SAM" id="SignalP"/>
    </source>
</evidence>
<name>A0A8F9TV12_9BACT</name>
<sequence length="184" mass="19465">MRLASFTPAVVAVLLGGALSARASTDFSARNERFQPGGGVMITTEKPRAATPGKILHAVPPRIVPDVTKASEGPSFRHVTITSAAGPVRWDVFRVTAEPATMNAWNHRKTNLPQATQVTEPRIAERYQSGVAQAVPVHAPGQPKIERTPNVPLNRFSADSDHAEANSRTVTKPAAAPVAGAAPQ</sequence>
<proteinExistence type="predicted"/>
<reference evidence="3" key="1">
    <citation type="submission" date="2021-08" db="EMBL/GenBank/DDBJ databases">
        <title>Genome of a novel bacterium of the phylum Verrucomicrobia, Oleiharenicola sp. KSB-15.</title>
        <authorList>
            <person name="Chung J.-H."/>
            <person name="Ahn J.-H."/>
            <person name="Yoon Y."/>
            <person name="Kim D.-Y."/>
            <person name="An S.-H."/>
            <person name="Park I."/>
            <person name="Yeon J."/>
        </authorList>
    </citation>
    <scope>NUCLEOTIDE SEQUENCE</scope>
    <source>
        <strain evidence="3">KSB-15</strain>
    </source>
</reference>
<dbReference type="RefSeq" id="WP_220161392.1">
    <property type="nucleotide sequence ID" value="NZ_CP080507.1"/>
</dbReference>
<keyword evidence="4" id="KW-1185">Reference proteome</keyword>
<accession>A0A8F9TV12</accession>
<evidence type="ECO:0000313" key="4">
    <source>
        <dbReference type="Proteomes" id="UP000825051"/>
    </source>
</evidence>
<organism evidence="3 4">
    <name type="scientific">Horticoccus luteus</name>
    <dbReference type="NCBI Taxonomy" id="2862869"/>
    <lineage>
        <taxon>Bacteria</taxon>
        <taxon>Pseudomonadati</taxon>
        <taxon>Verrucomicrobiota</taxon>
        <taxon>Opitutia</taxon>
        <taxon>Opitutales</taxon>
        <taxon>Opitutaceae</taxon>
        <taxon>Horticoccus</taxon>
    </lineage>
</organism>
<dbReference type="AlphaFoldDB" id="A0A8F9TV12"/>
<gene>
    <name evidence="3" type="ORF">K0B96_13390</name>
</gene>
<dbReference type="EMBL" id="CP080507">
    <property type="protein sequence ID" value="QYM78288.1"/>
    <property type="molecule type" value="Genomic_DNA"/>
</dbReference>
<feature type="chain" id="PRO_5034678239" evidence="2">
    <location>
        <begin position="24"/>
        <end position="184"/>
    </location>
</feature>
<dbReference type="KEGG" id="ole:K0B96_13390"/>
<evidence type="ECO:0000256" key="1">
    <source>
        <dbReference type="SAM" id="MobiDB-lite"/>
    </source>
</evidence>
<dbReference type="Proteomes" id="UP000825051">
    <property type="component" value="Chromosome"/>
</dbReference>
<feature type="signal peptide" evidence="2">
    <location>
        <begin position="1"/>
        <end position="23"/>
    </location>
</feature>